<reference evidence="2" key="2">
    <citation type="journal article" date="2021" name="PeerJ">
        <title>Extensive microbial diversity within the chicken gut microbiome revealed by metagenomics and culture.</title>
        <authorList>
            <person name="Gilroy R."/>
            <person name="Ravi A."/>
            <person name="Getino M."/>
            <person name="Pursley I."/>
            <person name="Horton D.L."/>
            <person name="Alikhan N.F."/>
            <person name="Baker D."/>
            <person name="Gharbi K."/>
            <person name="Hall N."/>
            <person name="Watson M."/>
            <person name="Adriaenssens E.M."/>
            <person name="Foster-Nyarko E."/>
            <person name="Jarju S."/>
            <person name="Secka A."/>
            <person name="Antonio M."/>
            <person name="Oren A."/>
            <person name="Chaudhuri R.R."/>
            <person name="La Ragione R."/>
            <person name="Hildebrand F."/>
            <person name="Pallen M.J."/>
        </authorList>
    </citation>
    <scope>NUCLEOTIDE SEQUENCE</scope>
    <source>
        <strain evidence="2">ChiBcec16-1751</strain>
    </source>
</reference>
<dbReference type="EMBL" id="DVJJ01000127">
    <property type="protein sequence ID" value="HIS65391.1"/>
    <property type="molecule type" value="Genomic_DNA"/>
</dbReference>
<feature type="transmembrane region" description="Helical" evidence="1">
    <location>
        <begin position="135"/>
        <end position="159"/>
    </location>
</feature>
<dbReference type="Proteomes" id="UP000886741">
    <property type="component" value="Unassembled WGS sequence"/>
</dbReference>
<evidence type="ECO:0000313" key="3">
    <source>
        <dbReference type="Proteomes" id="UP000886741"/>
    </source>
</evidence>
<reference evidence="2" key="1">
    <citation type="submission" date="2020-10" db="EMBL/GenBank/DDBJ databases">
        <authorList>
            <person name="Gilroy R."/>
        </authorList>
    </citation>
    <scope>NUCLEOTIDE SEQUENCE</scope>
    <source>
        <strain evidence="2">ChiBcec16-1751</strain>
    </source>
</reference>
<feature type="transmembrane region" description="Helical" evidence="1">
    <location>
        <begin position="362"/>
        <end position="380"/>
    </location>
</feature>
<sequence length="433" mass="47996">MPSNEHFTEYCRQVSQQIRWKRVRRVVAQELEQHLCDQQDAYLEQGHDADEAARMAVAQMGDAQMVGQALNQTHRPQTPWVPMFVILVLLAVGLVLQSVLSPDTIRALPYGIAAAAFFLGYFMDTSLLGRHAGKVYGLVLALSLLALFRIRVSLHAVMLGHSFAVLSLPPFNIMLGNLALIFPMAYGLFVYKMRNRGMLGIVYCGLAYLPFAGILLWIPTIFGFLLYTITSVLLLYTAIWQGWFQVRRVRGLALALIPPLMCCGAFLVTLLSSESLQFRSFRIDLDGHLHNQVRELVAQAAFWGQGGGDLSGIPCLETDYALLYGIHRFGLGPFLALMLLSVGLCILCVRRGLRQQSMLGKLLVQAVSTTFVLQVLSYGVTNLEYGLFGVISFPFVSYGGTALVFNALLMGCMLSVFRMGPWVRDAVTAVQKV</sequence>
<feature type="transmembrane region" description="Helical" evidence="1">
    <location>
        <begin position="251"/>
        <end position="271"/>
    </location>
</feature>
<feature type="transmembrane region" description="Helical" evidence="1">
    <location>
        <begin position="386"/>
        <end position="409"/>
    </location>
</feature>
<name>A0A9D1JTN3_9FIRM</name>
<keyword evidence="1" id="KW-0472">Membrane</keyword>
<dbReference type="NCBIfam" id="NF038403">
    <property type="entry name" value="perm_prefix_1"/>
    <property type="match status" value="1"/>
</dbReference>
<keyword evidence="1" id="KW-1133">Transmembrane helix</keyword>
<feature type="transmembrane region" description="Helical" evidence="1">
    <location>
        <begin position="80"/>
        <end position="101"/>
    </location>
</feature>
<feature type="transmembrane region" description="Helical" evidence="1">
    <location>
        <begin position="198"/>
        <end position="218"/>
    </location>
</feature>
<feature type="transmembrane region" description="Helical" evidence="1">
    <location>
        <begin position="171"/>
        <end position="191"/>
    </location>
</feature>
<gene>
    <name evidence="2" type="ORF">IAA83_08495</name>
</gene>
<dbReference type="AlphaFoldDB" id="A0A9D1JTN3"/>
<organism evidence="2 3">
    <name type="scientific">Candidatus Avoscillospira avistercoris</name>
    <dbReference type="NCBI Taxonomy" id="2840707"/>
    <lineage>
        <taxon>Bacteria</taxon>
        <taxon>Bacillati</taxon>
        <taxon>Bacillota</taxon>
        <taxon>Clostridia</taxon>
        <taxon>Eubacteriales</taxon>
        <taxon>Oscillospiraceae</taxon>
        <taxon>Oscillospiraceae incertae sedis</taxon>
        <taxon>Candidatus Avoscillospira</taxon>
    </lineage>
</organism>
<feature type="transmembrane region" description="Helical" evidence="1">
    <location>
        <begin position="224"/>
        <end position="244"/>
    </location>
</feature>
<proteinExistence type="predicted"/>
<dbReference type="InterPro" id="IPR047928">
    <property type="entry name" value="Perm_prefix_1"/>
</dbReference>
<accession>A0A9D1JTN3</accession>
<evidence type="ECO:0000313" key="2">
    <source>
        <dbReference type="EMBL" id="HIS65391.1"/>
    </source>
</evidence>
<comment type="caution">
    <text evidence="2">The sequence shown here is derived from an EMBL/GenBank/DDBJ whole genome shotgun (WGS) entry which is preliminary data.</text>
</comment>
<evidence type="ECO:0000256" key="1">
    <source>
        <dbReference type="SAM" id="Phobius"/>
    </source>
</evidence>
<keyword evidence="1" id="KW-0812">Transmembrane</keyword>
<feature type="transmembrane region" description="Helical" evidence="1">
    <location>
        <begin position="107"/>
        <end position="123"/>
    </location>
</feature>
<protein>
    <recommendedName>
        <fullName evidence="4">Cell wall polymerase</fullName>
    </recommendedName>
</protein>
<feature type="transmembrane region" description="Helical" evidence="1">
    <location>
        <begin position="329"/>
        <end position="350"/>
    </location>
</feature>
<evidence type="ECO:0008006" key="4">
    <source>
        <dbReference type="Google" id="ProtNLM"/>
    </source>
</evidence>